<dbReference type="InterPro" id="IPR050645">
    <property type="entry name" value="Histidine_acid_phosphatase"/>
</dbReference>
<keyword evidence="4" id="KW-1185">Reference proteome</keyword>
<keyword evidence="2" id="KW-0378">Hydrolase</keyword>
<dbReference type="AlphaFoldDB" id="A2FIK4"/>
<comment type="similarity">
    <text evidence="1">Belongs to the histidine acid phosphatase family.</text>
</comment>
<accession>A2FIK4</accession>
<dbReference type="KEGG" id="tva:4752999"/>
<dbReference type="InterPro" id="IPR000560">
    <property type="entry name" value="His_Pase_clade-2"/>
</dbReference>
<evidence type="ECO:0000313" key="4">
    <source>
        <dbReference type="Proteomes" id="UP000001542"/>
    </source>
</evidence>
<reference evidence="3" key="2">
    <citation type="journal article" date="2007" name="Science">
        <title>Draft genome sequence of the sexually transmitted pathogen Trichomonas vaginalis.</title>
        <authorList>
            <person name="Carlton J.M."/>
            <person name="Hirt R.P."/>
            <person name="Silva J.C."/>
            <person name="Delcher A.L."/>
            <person name="Schatz M."/>
            <person name="Zhao Q."/>
            <person name="Wortman J.R."/>
            <person name="Bidwell S.L."/>
            <person name="Alsmark U.C.M."/>
            <person name="Besteiro S."/>
            <person name="Sicheritz-Ponten T."/>
            <person name="Noel C.J."/>
            <person name="Dacks J.B."/>
            <person name="Foster P.G."/>
            <person name="Simillion C."/>
            <person name="Van de Peer Y."/>
            <person name="Miranda-Saavedra D."/>
            <person name="Barton G.J."/>
            <person name="Westrop G.D."/>
            <person name="Mueller S."/>
            <person name="Dessi D."/>
            <person name="Fiori P.L."/>
            <person name="Ren Q."/>
            <person name="Paulsen I."/>
            <person name="Zhang H."/>
            <person name="Bastida-Corcuera F.D."/>
            <person name="Simoes-Barbosa A."/>
            <person name="Brown M.T."/>
            <person name="Hayes R.D."/>
            <person name="Mukherjee M."/>
            <person name="Okumura C.Y."/>
            <person name="Schneider R."/>
            <person name="Smith A.J."/>
            <person name="Vanacova S."/>
            <person name="Villalvazo M."/>
            <person name="Haas B.J."/>
            <person name="Pertea M."/>
            <person name="Feldblyum T.V."/>
            <person name="Utterback T.R."/>
            <person name="Shu C.L."/>
            <person name="Osoegawa K."/>
            <person name="de Jong P.J."/>
            <person name="Hrdy I."/>
            <person name="Horvathova L."/>
            <person name="Zubacova Z."/>
            <person name="Dolezal P."/>
            <person name="Malik S.B."/>
            <person name="Logsdon J.M. Jr."/>
            <person name="Henze K."/>
            <person name="Gupta A."/>
            <person name="Wang C.C."/>
            <person name="Dunne R.L."/>
            <person name="Upcroft J.A."/>
            <person name="Upcroft P."/>
            <person name="White O."/>
            <person name="Salzberg S.L."/>
            <person name="Tang P."/>
            <person name="Chiu C.-H."/>
            <person name="Lee Y.-S."/>
            <person name="Embley T.M."/>
            <person name="Coombs G.H."/>
            <person name="Mottram J.C."/>
            <person name="Tachezy J."/>
            <person name="Fraser-Liggett C.M."/>
            <person name="Johnson P.J."/>
        </authorList>
    </citation>
    <scope>NUCLEOTIDE SEQUENCE [LARGE SCALE GENOMIC DNA]</scope>
    <source>
        <strain evidence="3">G3</strain>
    </source>
</reference>
<evidence type="ECO:0000256" key="1">
    <source>
        <dbReference type="ARBA" id="ARBA00005375"/>
    </source>
</evidence>
<dbReference type="RefSeq" id="XP_001308183.1">
    <property type="nucleotide sequence ID" value="XM_001308182.1"/>
</dbReference>
<evidence type="ECO:0000313" key="3">
    <source>
        <dbReference type="EMBL" id="EAX95253.1"/>
    </source>
</evidence>
<proteinExistence type="inferred from homology"/>
<dbReference type="CDD" id="cd07061">
    <property type="entry name" value="HP_HAP_like"/>
    <property type="match status" value="1"/>
</dbReference>
<dbReference type="VEuPathDB" id="TrichDB:TVAG_149710"/>
<dbReference type="InterPro" id="IPR029033">
    <property type="entry name" value="His_PPase_superfam"/>
</dbReference>
<dbReference type="SMR" id="A2FIK4"/>
<dbReference type="STRING" id="5722.A2FIK4"/>
<dbReference type="PANTHER" id="PTHR11567:SF110">
    <property type="entry name" value="2-PHOSPHOXYLOSE PHOSPHATASE 1"/>
    <property type="match status" value="1"/>
</dbReference>
<organism evidence="3 4">
    <name type="scientific">Trichomonas vaginalis (strain ATCC PRA-98 / G3)</name>
    <dbReference type="NCBI Taxonomy" id="412133"/>
    <lineage>
        <taxon>Eukaryota</taxon>
        <taxon>Metamonada</taxon>
        <taxon>Parabasalia</taxon>
        <taxon>Trichomonadida</taxon>
        <taxon>Trichomonadidae</taxon>
        <taxon>Trichomonas</taxon>
    </lineage>
</organism>
<dbReference type="Pfam" id="PF00328">
    <property type="entry name" value="His_Phos_2"/>
    <property type="match status" value="1"/>
</dbReference>
<protein>
    <submittedName>
        <fullName evidence="3">Histidine acid phosphatase family protein</fullName>
    </submittedName>
</protein>
<dbReference type="EMBL" id="DS113815">
    <property type="protein sequence ID" value="EAX95253.1"/>
    <property type="molecule type" value="Genomic_DNA"/>
</dbReference>
<dbReference type="FunCoup" id="A2FIK4">
    <property type="interactions" value="32"/>
</dbReference>
<name>A2FIK4_TRIV3</name>
<evidence type="ECO:0000256" key="2">
    <source>
        <dbReference type="ARBA" id="ARBA00022801"/>
    </source>
</evidence>
<sequence>MIRHGKRAPGKAFGDIKKTGEWICDDNSSYSPRLNPAPVQHSKLYHIVYEPGVLPYQPQCRKEDLLSDGMNDLYELGKFYKSYYVDEMKLLGEAFWPWNVLFRGSEKDRTLRSGVSFMNGMFEPKSPNEVIEYITDNDAAGLVHPSVDWCPELDEASNLYFNSQEWQDIFNSFSNKYKTILESHGIKWNFKNVKKFTAYTLIVDCTNHTNEAWITDEMLLDFARFMSQYNRGPVYYKGNFYGYAGSPMFREFFRVADEKIAMQNDYKFVLYSSHDAALLAILSLLGDYEGQYNPPFGSHVAFEMWDVNGKIMCRFVFNGNPIKLDLFNGETLVSYSNLKMKFASNGYLSHCIIPNWPK</sequence>
<dbReference type="OrthoDB" id="10257284at2759"/>
<dbReference type="VEuPathDB" id="TrichDB:TVAGG3_0360640"/>
<dbReference type="InParanoid" id="A2FIK4"/>
<dbReference type="GO" id="GO:0016791">
    <property type="term" value="F:phosphatase activity"/>
    <property type="evidence" value="ECO:0000318"/>
    <property type="project" value="GO_Central"/>
</dbReference>
<dbReference type="Gene3D" id="3.40.50.1240">
    <property type="entry name" value="Phosphoglycerate mutase-like"/>
    <property type="match status" value="1"/>
</dbReference>
<dbReference type="SUPFAM" id="SSF53254">
    <property type="entry name" value="Phosphoglycerate mutase-like"/>
    <property type="match status" value="1"/>
</dbReference>
<reference evidence="3" key="1">
    <citation type="submission" date="2006-10" db="EMBL/GenBank/DDBJ databases">
        <authorList>
            <person name="Amadeo P."/>
            <person name="Zhao Q."/>
            <person name="Wortman J."/>
            <person name="Fraser-Liggett C."/>
            <person name="Carlton J."/>
        </authorList>
    </citation>
    <scope>NUCLEOTIDE SEQUENCE</scope>
    <source>
        <strain evidence="3">G3</strain>
    </source>
</reference>
<dbReference type="Proteomes" id="UP000001542">
    <property type="component" value="Unassembled WGS sequence"/>
</dbReference>
<dbReference type="PANTHER" id="PTHR11567">
    <property type="entry name" value="ACID PHOSPHATASE-RELATED"/>
    <property type="match status" value="1"/>
</dbReference>
<gene>
    <name evidence="3" type="ORF">TVAG_149710</name>
</gene>